<evidence type="ECO:0000313" key="2">
    <source>
        <dbReference type="Proteomes" id="UP000250385"/>
    </source>
</evidence>
<comment type="caution">
    <text evidence="1">The sequence shown here is derived from an EMBL/GenBank/DDBJ whole genome shotgun (WGS) entry which is preliminary data.</text>
</comment>
<organism evidence="1 2">
    <name type="scientific">Escherichia coli</name>
    <dbReference type="NCBI Taxonomy" id="562"/>
    <lineage>
        <taxon>Bacteria</taxon>
        <taxon>Pseudomonadati</taxon>
        <taxon>Pseudomonadota</taxon>
        <taxon>Gammaproteobacteria</taxon>
        <taxon>Enterobacterales</taxon>
        <taxon>Enterobacteriaceae</taxon>
        <taxon>Escherichia</taxon>
    </lineage>
</organism>
<protein>
    <submittedName>
        <fullName evidence="1">Uncharacterized protein</fullName>
    </submittedName>
</protein>
<evidence type="ECO:0000313" key="1">
    <source>
        <dbReference type="EMBL" id="SPX31207.1"/>
    </source>
</evidence>
<dbReference type="Proteomes" id="UP000250385">
    <property type="component" value="Unassembled WGS sequence"/>
</dbReference>
<name>A0AB38F0Y1_ECOLX</name>
<gene>
    <name evidence="1" type="ORF">NCTC10279_03595</name>
</gene>
<dbReference type="AlphaFoldDB" id="A0AB38F0Y1"/>
<sequence>MRFMGGIGKFAGDGFNILARYAGNLLTPGWGVRFDFSVIFRAVFIFQPAIEAVIRQYQIINADHRTGVAID</sequence>
<dbReference type="EMBL" id="UASG01000015">
    <property type="protein sequence ID" value="SPX31207.1"/>
    <property type="molecule type" value="Genomic_DNA"/>
</dbReference>
<reference evidence="1 2" key="1">
    <citation type="submission" date="2018-06" db="EMBL/GenBank/DDBJ databases">
        <authorList>
            <consortium name="Pathogen Informatics"/>
            <person name="Doyle S."/>
        </authorList>
    </citation>
    <scope>NUCLEOTIDE SEQUENCE [LARGE SCALE GENOMIC DNA]</scope>
    <source>
        <strain evidence="1 2">NCTC10279</strain>
    </source>
</reference>
<accession>A0AB38F0Y1</accession>
<proteinExistence type="predicted"/>